<dbReference type="EMBL" id="CP046051">
    <property type="protein sequence ID" value="QKN24766.1"/>
    <property type="molecule type" value="Genomic_DNA"/>
</dbReference>
<gene>
    <name evidence="3" type="ORF">GJQ69_03870</name>
</gene>
<evidence type="ECO:0000313" key="4">
    <source>
        <dbReference type="Proteomes" id="UP000501316"/>
    </source>
</evidence>
<dbReference type="CDD" id="cd03812">
    <property type="entry name" value="GT4_CapH-like"/>
    <property type="match status" value="1"/>
</dbReference>
<evidence type="ECO:0000259" key="2">
    <source>
        <dbReference type="Pfam" id="PF13439"/>
    </source>
</evidence>
<name>A0A859DST6_9FIRM</name>
<dbReference type="PANTHER" id="PTHR45947">
    <property type="entry name" value="SULFOQUINOVOSYL TRANSFERASE SQD2"/>
    <property type="match status" value="1"/>
</dbReference>
<dbReference type="InterPro" id="IPR001296">
    <property type="entry name" value="Glyco_trans_1"/>
</dbReference>
<organism evidence="3 4">
    <name type="scientific">Caproicibacterium lactatifermentans</name>
    <dbReference type="NCBI Taxonomy" id="2666138"/>
    <lineage>
        <taxon>Bacteria</taxon>
        <taxon>Bacillati</taxon>
        <taxon>Bacillota</taxon>
        <taxon>Clostridia</taxon>
        <taxon>Eubacteriales</taxon>
        <taxon>Oscillospiraceae</taxon>
        <taxon>Caproicibacterium</taxon>
    </lineage>
</organism>
<feature type="domain" description="Glycosyltransferase subfamily 4-like N-terminal" evidence="2">
    <location>
        <begin position="7"/>
        <end position="166"/>
    </location>
</feature>
<proteinExistence type="predicted"/>
<evidence type="ECO:0000259" key="1">
    <source>
        <dbReference type="Pfam" id="PF00534"/>
    </source>
</evidence>
<dbReference type="AlphaFoldDB" id="A0A859DST6"/>
<accession>A0A859DST6</accession>
<dbReference type="GO" id="GO:0016757">
    <property type="term" value="F:glycosyltransferase activity"/>
    <property type="evidence" value="ECO:0007669"/>
    <property type="project" value="TreeGrafter"/>
</dbReference>
<sequence length="356" mass="40609">MGRMMAGGVESVVMNYYRHMDHKKVQFDFIVNNDSTVIPYDEISSLGGHVYEIPSYKHIFRYTKALKILFQKNHYPIVHSNMNSLSLFPLYAAKKANVPVRIAHSHSTSSPGETKKNILKNILRSFSKVYPTHYCACSTHAANWLFGEDFCKTNPIRIVKNAIDPDDFTYNPDIRKQKRNELGITDQFVVGHAGRMCFQKNQTFLLDVFARVLEYHPRSLLLLVGDGDMRPQIEQKTNELGITDKVIFTGVRKDVNELYQAMDVFAFPSNYEGLGLVAVEAQAAGLPVVASEKVPAEAKICETMEYCPLQETTERWAQRLLVHSNDIRKDRRKDVSASGYDIHCEAKKLQDFYLSL</sequence>
<dbReference type="InterPro" id="IPR050194">
    <property type="entry name" value="Glycosyltransferase_grp1"/>
</dbReference>
<reference evidence="3 4" key="1">
    <citation type="submission" date="2019-11" db="EMBL/GenBank/DDBJ databases">
        <authorList>
            <person name="Ren C."/>
            <person name="Wang H."/>
            <person name="Xu Y."/>
        </authorList>
    </citation>
    <scope>NUCLEOTIDE SEQUENCE [LARGE SCALE GENOMIC DNA]</scope>
    <source>
        <strain evidence="3 4">LBM 19010</strain>
    </source>
</reference>
<dbReference type="KEGG" id="clf:GJQ69_03870"/>
<evidence type="ECO:0000313" key="3">
    <source>
        <dbReference type="EMBL" id="QKN24766.1"/>
    </source>
</evidence>
<dbReference type="SUPFAM" id="SSF53756">
    <property type="entry name" value="UDP-Glycosyltransferase/glycogen phosphorylase"/>
    <property type="match status" value="1"/>
</dbReference>
<keyword evidence="3" id="KW-0808">Transferase</keyword>
<dbReference type="Gene3D" id="3.40.50.2000">
    <property type="entry name" value="Glycogen Phosphorylase B"/>
    <property type="match status" value="2"/>
</dbReference>
<dbReference type="Pfam" id="PF13439">
    <property type="entry name" value="Glyco_transf_4"/>
    <property type="match status" value="1"/>
</dbReference>
<dbReference type="PANTHER" id="PTHR45947:SF3">
    <property type="entry name" value="SULFOQUINOVOSYL TRANSFERASE SQD2"/>
    <property type="match status" value="1"/>
</dbReference>
<feature type="domain" description="Glycosyl transferase family 1" evidence="1">
    <location>
        <begin position="176"/>
        <end position="299"/>
    </location>
</feature>
<dbReference type="Proteomes" id="UP000501316">
    <property type="component" value="Chromosome"/>
</dbReference>
<dbReference type="InterPro" id="IPR028098">
    <property type="entry name" value="Glyco_trans_4-like_N"/>
</dbReference>
<dbReference type="Pfam" id="PF00534">
    <property type="entry name" value="Glycos_transf_1"/>
    <property type="match status" value="1"/>
</dbReference>
<protein>
    <submittedName>
        <fullName evidence="3">Glycosyltransferase</fullName>
    </submittedName>
</protein>